<dbReference type="GO" id="GO:0034220">
    <property type="term" value="P:monoatomic ion transmembrane transport"/>
    <property type="evidence" value="ECO:0007669"/>
    <property type="project" value="UniProtKB-KW"/>
</dbReference>
<keyword evidence="4" id="KW-1185">Reference proteome</keyword>
<feature type="domain" description="Potassium channel" evidence="2">
    <location>
        <begin position="71"/>
        <end position="141"/>
    </location>
</feature>
<dbReference type="Proteomes" id="UP001432360">
    <property type="component" value="Chromosome"/>
</dbReference>
<evidence type="ECO:0000313" key="4">
    <source>
        <dbReference type="Proteomes" id="UP001432360"/>
    </source>
</evidence>
<feature type="transmembrane region" description="Helical" evidence="1">
    <location>
        <begin position="13"/>
        <end position="35"/>
    </location>
</feature>
<keyword evidence="3" id="KW-0406">Ion transport</keyword>
<protein>
    <submittedName>
        <fullName evidence="3">Two pore domain potassium channel family protein</fullName>
    </submittedName>
</protein>
<evidence type="ECO:0000313" key="3">
    <source>
        <dbReference type="EMBL" id="WVT03143.1"/>
    </source>
</evidence>
<feature type="transmembrane region" description="Helical" evidence="1">
    <location>
        <begin position="120"/>
        <end position="143"/>
    </location>
</feature>
<keyword evidence="1" id="KW-0812">Transmembrane</keyword>
<evidence type="ECO:0000259" key="2">
    <source>
        <dbReference type="Pfam" id="PF07885"/>
    </source>
</evidence>
<keyword evidence="3" id="KW-0813">Transport</keyword>
<dbReference type="EMBL" id="CP133148">
    <property type="protein sequence ID" value="WVT03143.1"/>
    <property type="molecule type" value="Genomic_DNA"/>
</dbReference>
<evidence type="ECO:0000256" key="1">
    <source>
        <dbReference type="SAM" id="Phobius"/>
    </source>
</evidence>
<dbReference type="Pfam" id="PF07885">
    <property type="entry name" value="Ion_trans_2"/>
    <property type="match status" value="1"/>
</dbReference>
<sequence>MDDLSAPESVLEILVGTLILIVVIFVHGAGIRVISRRFSTSWTHVTSTTPHWRLNMMLALTIGALAILHFAETLIWAVPLYFRAIIPSMRDSYYYVLESYTTLGEGNVTLPDRWRLIGPIIGMSGLFTFGWTGSVLVSIMTDFGKLDLLRARRAHSDKDDLNLGGSALEQEETHAESL</sequence>
<feature type="transmembrane region" description="Helical" evidence="1">
    <location>
        <begin position="56"/>
        <end position="82"/>
    </location>
</feature>
<proteinExistence type="predicted"/>
<keyword evidence="3" id="KW-0407">Ion channel</keyword>
<dbReference type="InterPro" id="IPR013099">
    <property type="entry name" value="K_chnl_dom"/>
</dbReference>
<organism evidence="3 4">
    <name type="scientific">Sinorhizobium chiapasense</name>
    <dbReference type="NCBI Taxonomy" id="501572"/>
    <lineage>
        <taxon>Bacteria</taxon>
        <taxon>Pseudomonadati</taxon>
        <taxon>Pseudomonadota</taxon>
        <taxon>Alphaproteobacteria</taxon>
        <taxon>Hyphomicrobiales</taxon>
        <taxon>Rhizobiaceae</taxon>
        <taxon>Sinorhizobium/Ensifer group</taxon>
        <taxon>Sinorhizobium</taxon>
    </lineage>
</organism>
<dbReference type="SUPFAM" id="SSF81324">
    <property type="entry name" value="Voltage-gated potassium channels"/>
    <property type="match status" value="1"/>
</dbReference>
<gene>
    <name evidence="3" type="ORF">RB548_16865</name>
</gene>
<name>A0ABZ2B8Q4_9HYPH</name>
<dbReference type="RefSeq" id="WP_331372382.1">
    <property type="nucleotide sequence ID" value="NZ_CP133148.1"/>
</dbReference>
<keyword evidence="1" id="KW-0472">Membrane</keyword>
<keyword evidence="1" id="KW-1133">Transmembrane helix</keyword>
<accession>A0ABZ2B8Q4</accession>
<reference evidence="3" key="1">
    <citation type="submission" date="2023-08" db="EMBL/GenBank/DDBJ databases">
        <title>Complete genome sequence of Sinorhizobium chiapanecum ITTG S70 isolated from Acaciella angustissima nodules in Chiapas-Mexico.</title>
        <authorList>
            <person name="Rincon-Rosales R."/>
            <person name="Rogel M.A."/>
            <person name="Rincon-Medina C.I."/>
            <person name="Guerrero G."/>
            <person name="Manzano-Gomez L.A."/>
            <person name="Lopez-Lopez A."/>
            <person name="Rincon Molina F.A."/>
            <person name="Martinez-Romero E."/>
        </authorList>
    </citation>
    <scope>NUCLEOTIDE SEQUENCE</scope>
    <source>
        <strain evidence="3">ITTG S70</strain>
    </source>
</reference>